<dbReference type="RefSeq" id="WP_121899576.1">
    <property type="nucleotide sequence ID" value="NZ_RCNT01000013.1"/>
</dbReference>
<keyword evidence="2 9" id="KW-0813">Transport</keyword>
<sequence length="169" mass="18499">MSRAFQRIVAAVENTAAAALLVVTVLSFSAVVARYVFNTGIPDAFDGARYLLGVVIFWGLASTCYRGDHITMDAVWALSPKRLRWVIDVLSNAIVILGLAFLLWKFTEKVVDTWTANHGTIDLDLPVAGFYAFAWFGLVAAQVFGVVRLVRILRGRGDPPSQIPVQTAD</sequence>
<dbReference type="GO" id="GO:0015740">
    <property type="term" value="P:C4-dicarboxylate transport"/>
    <property type="evidence" value="ECO:0007669"/>
    <property type="project" value="TreeGrafter"/>
</dbReference>
<dbReference type="GO" id="GO:0022857">
    <property type="term" value="F:transmembrane transporter activity"/>
    <property type="evidence" value="ECO:0007669"/>
    <property type="project" value="UniProtKB-UniRule"/>
</dbReference>
<feature type="transmembrane region" description="Helical" evidence="9">
    <location>
        <begin position="85"/>
        <end position="107"/>
    </location>
</feature>
<dbReference type="Proteomes" id="UP000281343">
    <property type="component" value="Unassembled WGS sequence"/>
</dbReference>
<evidence type="ECO:0000259" key="10">
    <source>
        <dbReference type="Pfam" id="PF04290"/>
    </source>
</evidence>
<comment type="caution">
    <text evidence="11">The sequence shown here is derived from an EMBL/GenBank/DDBJ whole genome shotgun (WGS) entry which is preliminary data.</text>
</comment>
<evidence type="ECO:0000256" key="2">
    <source>
        <dbReference type="ARBA" id="ARBA00022448"/>
    </source>
</evidence>
<dbReference type="GO" id="GO:0005886">
    <property type="term" value="C:plasma membrane"/>
    <property type="evidence" value="ECO:0007669"/>
    <property type="project" value="UniProtKB-SubCell"/>
</dbReference>
<dbReference type="OrthoDB" id="4250245at2"/>
<comment type="function">
    <text evidence="9">Part of the tripartite ATP-independent periplasmic (TRAP) transport system.</text>
</comment>
<evidence type="ECO:0000256" key="9">
    <source>
        <dbReference type="RuleBase" id="RU369079"/>
    </source>
</evidence>
<feature type="transmembrane region" description="Helical" evidence="9">
    <location>
        <begin position="127"/>
        <end position="147"/>
    </location>
</feature>
<evidence type="ECO:0000313" key="11">
    <source>
        <dbReference type="EMBL" id="RMA40706.1"/>
    </source>
</evidence>
<evidence type="ECO:0000256" key="1">
    <source>
        <dbReference type="ARBA" id="ARBA00004429"/>
    </source>
</evidence>
<evidence type="ECO:0000256" key="8">
    <source>
        <dbReference type="ARBA" id="ARBA00038436"/>
    </source>
</evidence>
<accession>A0A3L9Y3L5</accession>
<comment type="subcellular location">
    <subcellularLocation>
        <location evidence="1 9">Cell inner membrane</location>
        <topology evidence="1 9">Multi-pass membrane protein</topology>
    </subcellularLocation>
</comment>
<keyword evidence="4 9" id="KW-0997">Cell inner membrane</keyword>
<organism evidence="11 12">
    <name type="scientific">Rhodophyticola porphyridii</name>
    <dbReference type="NCBI Taxonomy" id="1852017"/>
    <lineage>
        <taxon>Bacteria</taxon>
        <taxon>Pseudomonadati</taxon>
        <taxon>Pseudomonadota</taxon>
        <taxon>Alphaproteobacteria</taxon>
        <taxon>Rhodobacterales</taxon>
        <taxon>Roseobacteraceae</taxon>
        <taxon>Rhodophyticola</taxon>
    </lineage>
</organism>
<evidence type="ECO:0000256" key="3">
    <source>
        <dbReference type="ARBA" id="ARBA00022475"/>
    </source>
</evidence>
<evidence type="ECO:0000256" key="6">
    <source>
        <dbReference type="ARBA" id="ARBA00022989"/>
    </source>
</evidence>
<evidence type="ECO:0000256" key="5">
    <source>
        <dbReference type="ARBA" id="ARBA00022692"/>
    </source>
</evidence>
<dbReference type="InterPro" id="IPR007387">
    <property type="entry name" value="TRAP_DctQ"/>
</dbReference>
<reference evidence="11 12" key="1">
    <citation type="submission" date="2018-10" db="EMBL/GenBank/DDBJ databases">
        <authorList>
            <person name="Jung H.S."/>
            <person name="Jeon C.O."/>
        </authorList>
    </citation>
    <scope>NUCLEOTIDE SEQUENCE [LARGE SCALE GENOMIC DNA]</scope>
    <source>
        <strain evidence="11 12">MA-7-27</strain>
    </source>
</reference>
<dbReference type="AlphaFoldDB" id="A0A3L9Y3L5"/>
<protein>
    <recommendedName>
        <fullName evidence="9">TRAP transporter small permease protein</fullName>
    </recommendedName>
</protein>
<feature type="transmembrane region" description="Helical" evidence="9">
    <location>
        <begin position="12"/>
        <end position="36"/>
    </location>
</feature>
<keyword evidence="6 9" id="KW-1133">Transmembrane helix</keyword>
<comment type="similarity">
    <text evidence="8 9">Belongs to the TRAP transporter small permease family.</text>
</comment>
<evidence type="ECO:0000313" key="12">
    <source>
        <dbReference type="Proteomes" id="UP000281343"/>
    </source>
</evidence>
<proteinExistence type="inferred from homology"/>
<keyword evidence="3" id="KW-1003">Cell membrane</keyword>
<dbReference type="EMBL" id="RCNT01000013">
    <property type="protein sequence ID" value="RMA40706.1"/>
    <property type="molecule type" value="Genomic_DNA"/>
</dbReference>
<evidence type="ECO:0000256" key="4">
    <source>
        <dbReference type="ARBA" id="ARBA00022519"/>
    </source>
</evidence>
<keyword evidence="5 9" id="KW-0812">Transmembrane</keyword>
<dbReference type="PANTHER" id="PTHR35011">
    <property type="entry name" value="2,3-DIKETO-L-GULONATE TRAP TRANSPORTER SMALL PERMEASE PROTEIN YIAM"/>
    <property type="match status" value="1"/>
</dbReference>
<name>A0A3L9Y3L5_9RHOB</name>
<feature type="transmembrane region" description="Helical" evidence="9">
    <location>
        <begin position="48"/>
        <end position="65"/>
    </location>
</feature>
<evidence type="ECO:0000256" key="7">
    <source>
        <dbReference type="ARBA" id="ARBA00023136"/>
    </source>
</evidence>
<feature type="domain" description="Tripartite ATP-independent periplasmic transporters DctQ component" evidence="10">
    <location>
        <begin position="24"/>
        <end position="154"/>
    </location>
</feature>
<dbReference type="PANTHER" id="PTHR35011:SF2">
    <property type="entry name" value="2,3-DIKETO-L-GULONATE TRAP TRANSPORTER SMALL PERMEASE PROTEIN YIAM"/>
    <property type="match status" value="1"/>
</dbReference>
<dbReference type="InterPro" id="IPR055348">
    <property type="entry name" value="DctQ"/>
</dbReference>
<keyword evidence="12" id="KW-1185">Reference proteome</keyword>
<gene>
    <name evidence="11" type="ORF">D9R08_18330</name>
</gene>
<comment type="subunit">
    <text evidence="9">The complex comprises the extracytoplasmic solute receptor protein and the two transmembrane proteins.</text>
</comment>
<keyword evidence="7 9" id="KW-0472">Membrane</keyword>
<dbReference type="Pfam" id="PF04290">
    <property type="entry name" value="DctQ"/>
    <property type="match status" value="1"/>
</dbReference>